<dbReference type="GO" id="GO:0046872">
    <property type="term" value="F:metal ion binding"/>
    <property type="evidence" value="ECO:0007669"/>
    <property type="project" value="UniProtKB-KW"/>
</dbReference>
<comment type="cofactor">
    <cofactor evidence="3">
        <name>Co(2+)</name>
        <dbReference type="ChEBI" id="CHEBI:48828"/>
    </cofactor>
</comment>
<sequence length="191" mass="22249">MDSPTSKPAAILEFLHFCENLKKTKRTGWIDSKISLPESIADHMHRMAVIALLLNDPSVDKDRCVKMAVVHDLAESIVGDITPRDGITKEEKSRREQEAMQKLCKDILGETPQSQEIYDLWTEYERAETREALFVKDLDKFEMIVQAYEYERSENCDLSEFFKSTEGKFTHPLVKSWVDELYRKRNETRAD</sequence>
<keyword evidence="8" id="KW-0479">Metal-binding</keyword>
<evidence type="ECO:0000256" key="9">
    <source>
        <dbReference type="ARBA" id="ARBA00022801"/>
    </source>
</evidence>
<comment type="subunit">
    <text evidence="6">Homodimer.</text>
</comment>
<accession>A0A9N9DAM3</accession>
<dbReference type="InterPro" id="IPR003607">
    <property type="entry name" value="HD/PDEase_dom"/>
</dbReference>
<evidence type="ECO:0000256" key="3">
    <source>
        <dbReference type="ARBA" id="ARBA00001941"/>
    </source>
</evidence>
<protein>
    <recommendedName>
        <fullName evidence="7">5'-deoxynucleotidase</fullName>
        <ecNumber evidence="7">3.1.3.89</ecNumber>
    </recommendedName>
</protein>
<dbReference type="Pfam" id="PF13023">
    <property type="entry name" value="HD_3"/>
    <property type="match status" value="1"/>
</dbReference>
<comment type="caution">
    <text evidence="11">The sequence shown here is derived from an EMBL/GenBank/DDBJ whole genome shotgun (WGS) entry which is preliminary data.</text>
</comment>
<dbReference type="AlphaFoldDB" id="A0A9N9DAM3"/>
<dbReference type="PANTHER" id="PTHR11845">
    <property type="entry name" value="5'-DEOXYNUCLEOTIDASE HDDC2"/>
    <property type="match status" value="1"/>
</dbReference>
<dbReference type="InterPro" id="IPR039356">
    <property type="entry name" value="YfbR/HDDC2"/>
</dbReference>
<dbReference type="Proteomes" id="UP000789572">
    <property type="component" value="Unassembled WGS sequence"/>
</dbReference>
<evidence type="ECO:0000256" key="8">
    <source>
        <dbReference type="ARBA" id="ARBA00022723"/>
    </source>
</evidence>
<evidence type="ECO:0000256" key="6">
    <source>
        <dbReference type="ARBA" id="ARBA00011738"/>
    </source>
</evidence>
<evidence type="ECO:0000256" key="7">
    <source>
        <dbReference type="ARBA" id="ARBA00012964"/>
    </source>
</evidence>
<dbReference type="EMBL" id="CAJVPJ010002996">
    <property type="protein sequence ID" value="CAG8632852.1"/>
    <property type="molecule type" value="Genomic_DNA"/>
</dbReference>
<reference evidence="11" key="1">
    <citation type="submission" date="2021-06" db="EMBL/GenBank/DDBJ databases">
        <authorList>
            <person name="Kallberg Y."/>
            <person name="Tangrot J."/>
            <person name="Rosling A."/>
        </authorList>
    </citation>
    <scope>NUCLEOTIDE SEQUENCE</scope>
    <source>
        <strain evidence="11">IA702</strain>
    </source>
</reference>
<evidence type="ECO:0000313" key="12">
    <source>
        <dbReference type="Proteomes" id="UP000789572"/>
    </source>
</evidence>
<evidence type="ECO:0000256" key="4">
    <source>
        <dbReference type="ARBA" id="ARBA00004074"/>
    </source>
</evidence>
<proteinExistence type="inferred from homology"/>
<comment type="function">
    <text evidence="4">Catalyzes the dephosphorylation of the nucleoside 5'-monophosphates deoxyadenosine monophosphate (dAMP), deoxycytidine monophosphate (dCMP), deoxyguanosine monophosphate (dGMP) and deoxythymidine monophosphate (dTMP).</text>
</comment>
<gene>
    <name evidence="11" type="ORF">POCULU_LOCUS8989</name>
</gene>
<comment type="catalytic activity">
    <reaction evidence="1">
        <text>a 2'-deoxyribonucleoside 5'-phosphate + H2O = a 2'-deoxyribonucleoside + phosphate</text>
        <dbReference type="Rhea" id="RHEA:36167"/>
        <dbReference type="ChEBI" id="CHEBI:15377"/>
        <dbReference type="ChEBI" id="CHEBI:18274"/>
        <dbReference type="ChEBI" id="CHEBI:43474"/>
        <dbReference type="ChEBI" id="CHEBI:65317"/>
        <dbReference type="EC" id="3.1.3.89"/>
    </reaction>
</comment>
<keyword evidence="9" id="KW-0378">Hydrolase</keyword>
<evidence type="ECO:0000256" key="5">
    <source>
        <dbReference type="ARBA" id="ARBA00009999"/>
    </source>
</evidence>
<dbReference type="FunFam" id="1.10.3210.10:FF:000016">
    <property type="entry name" value="HD domain-containing protein 2"/>
    <property type="match status" value="1"/>
</dbReference>
<evidence type="ECO:0000256" key="2">
    <source>
        <dbReference type="ARBA" id="ARBA00001936"/>
    </source>
</evidence>
<dbReference type="PANTHER" id="PTHR11845:SF13">
    <property type="entry name" value="5'-DEOXYNUCLEOTIDASE HDDC2"/>
    <property type="match status" value="1"/>
</dbReference>
<dbReference type="EC" id="3.1.3.89" evidence="7"/>
<keyword evidence="12" id="KW-1185">Reference proteome</keyword>
<evidence type="ECO:0000256" key="1">
    <source>
        <dbReference type="ARBA" id="ARBA00001638"/>
    </source>
</evidence>
<dbReference type="GO" id="GO:0005737">
    <property type="term" value="C:cytoplasm"/>
    <property type="evidence" value="ECO:0007669"/>
    <property type="project" value="TreeGrafter"/>
</dbReference>
<dbReference type="SUPFAM" id="SSF109604">
    <property type="entry name" value="HD-domain/PDEase-like"/>
    <property type="match status" value="1"/>
</dbReference>
<comment type="cofactor">
    <cofactor evidence="2">
        <name>Mn(2+)</name>
        <dbReference type="ChEBI" id="CHEBI:29035"/>
    </cofactor>
</comment>
<comment type="similarity">
    <text evidence="5">Belongs to the HDDC2 family.</text>
</comment>
<dbReference type="GO" id="GO:0002953">
    <property type="term" value="F:5'-deoxynucleotidase activity"/>
    <property type="evidence" value="ECO:0007669"/>
    <property type="project" value="UniProtKB-EC"/>
</dbReference>
<dbReference type="OrthoDB" id="10254258at2759"/>
<dbReference type="Gene3D" id="1.10.3210.10">
    <property type="entry name" value="Hypothetical protein af1432"/>
    <property type="match status" value="1"/>
</dbReference>
<dbReference type="SMART" id="SM00471">
    <property type="entry name" value="HDc"/>
    <property type="match status" value="1"/>
</dbReference>
<feature type="domain" description="HD/PDEase" evidence="10">
    <location>
        <begin position="36"/>
        <end position="153"/>
    </location>
</feature>
<evidence type="ECO:0000259" key="10">
    <source>
        <dbReference type="SMART" id="SM00471"/>
    </source>
</evidence>
<dbReference type="InterPro" id="IPR006674">
    <property type="entry name" value="HD_domain"/>
</dbReference>
<organism evidence="11 12">
    <name type="scientific">Paraglomus occultum</name>
    <dbReference type="NCBI Taxonomy" id="144539"/>
    <lineage>
        <taxon>Eukaryota</taxon>
        <taxon>Fungi</taxon>
        <taxon>Fungi incertae sedis</taxon>
        <taxon>Mucoromycota</taxon>
        <taxon>Glomeromycotina</taxon>
        <taxon>Glomeromycetes</taxon>
        <taxon>Paraglomerales</taxon>
        <taxon>Paraglomeraceae</taxon>
        <taxon>Paraglomus</taxon>
    </lineage>
</organism>
<evidence type="ECO:0000313" key="11">
    <source>
        <dbReference type="EMBL" id="CAG8632852.1"/>
    </source>
</evidence>
<name>A0A9N9DAM3_9GLOM</name>